<dbReference type="SUPFAM" id="SSF103657">
    <property type="entry name" value="BAR/IMD domain-like"/>
    <property type="match status" value="1"/>
</dbReference>
<keyword evidence="2 8" id="KW-0677">Repeat</keyword>
<dbReference type="SUPFAM" id="SSF57863">
    <property type="entry name" value="ArfGap/RecO-like zinc finger"/>
    <property type="match status" value="1"/>
</dbReference>
<protein>
    <recommendedName>
        <fullName evidence="8">Arf-GAP with coiled-coil, ANK repeat and PH domain-containing protein</fullName>
        <shortName evidence="8">Cnt-b</shortName>
    </recommendedName>
    <alternativeName>
        <fullName evidence="8">Centaurin-beta</fullName>
    </alternativeName>
</protein>
<dbReference type="FunFam" id="1.20.1270.60:FF:000025">
    <property type="entry name" value="arf-GAP with coiled-coil, ANK repeat and PH domain-containing protein 2"/>
    <property type="match status" value="1"/>
</dbReference>
<feature type="domain" description="Arf-GAP" evidence="11">
    <location>
        <begin position="457"/>
        <end position="579"/>
    </location>
</feature>
<feature type="region of interest" description="Disordered" evidence="9">
    <location>
        <begin position="707"/>
        <end position="753"/>
    </location>
</feature>
<keyword evidence="4 8" id="KW-0862">Zinc</keyword>
<feature type="compositionally biased region" description="Acidic residues" evidence="9">
    <location>
        <begin position="738"/>
        <end position="751"/>
    </location>
</feature>
<dbReference type="PROSITE" id="PS50297">
    <property type="entry name" value="ANK_REP_REGION"/>
    <property type="match status" value="2"/>
</dbReference>
<feature type="compositionally biased region" description="Basic residues" evidence="9">
    <location>
        <begin position="581"/>
        <end position="598"/>
    </location>
</feature>
<feature type="repeat" description="ANK" evidence="6">
    <location>
        <begin position="824"/>
        <end position="856"/>
    </location>
</feature>
<evidence type="ECO:0000256" key="4">
    <source>
        <dbReference type="ARBA" id="ARBA00022833"/>
    </source>
</evidence>
<dbReference type="InterPro" id="IPR004148">
    <property type="entry name" value="BAR_dom"/>
</dbReference>
<dbReference type="SUPFAM" id="SSF50729">
    <property type="entry name" value="PH domain-like"/>
    <property type="match status" value="1"/>
</dbReference>
<dbReference type="Gene3D" id="1.20.1270.60">
    <property type="entry name" value="Arfaptin homology (AH) domain/BAR domain"/>
    <property type="match status" value="1"/>
</dbReference>
<feature type="compositionally biased region" description="Low complexity" evidence="9">
    <location>
        <begin position="435"/>
        <end position="446"/>
    </location>
</feature>
<dbReference type="AlphaFoldDB" id="Q4S6C4"/>
<dbReference type="CDD" id="cd08835">
    <property type="entry name" value="ArfGap_ACAP"/>
    <property type="match status" value="1"/>
</dbReference>
<dbReference type="GO" id="GO:0008270">
    <property type="term" value="F:zinc ion binding"/>
    <property type="evidence" value="ECO:0007669"/>
    <property type="project" value="UniProtKB-KW"/>
</dbReference>
<gene>
    <name evidence="12" type="ORF">GSTENG00023352001</name>
</gene>
<comment type="subcellular location">
    <subcellularLocation>
        <location evidence="8">Endosome membrane</location>
        <topology evidence="8">Peripheral membrane protein</topology>
    </subcellularLocation>
</comment>
<comment type="activity regulation">
    <text evidence="8">GAP activity stimulated by phosphatidylinositol 4,5-bisphosphate (PIP2) and phosphatidic acid.</text>
</comment>
<dbReference type="InterPro" id="IPR001849">
    <property type="entry name" value="PH_domain"/>
</dbReference>
<dbReference type="Gene3D" id="1.10.220.150">
    <property type="entry name" value="Arf GTPase activating protein"/>
    <property type="match status" value="1"/>
</dbReference>
<reference evidence="12" key="2">
    <citation type="submission" date="2004-02" db="EMBL/GenBank/DDBJ databases">
        <authorList>
            <consortium name="Genoscope"/>
            <consortium name="Whitehead Institute Centre for Genome Research"/>
        </authorList>
    </citation>
    <scope>NUCLEOTIDE SEQUENCE</scope>
</reference>
<dbReference type="InterPro" id="IPR002110">
    <property type="entry name" value="Ankyrin_rpt"/>
</dbReference>
<feature type="compositionally biased region" description="Basic and acidic residues" evidence="9">
    <location>
        <begin position="718"/>
        <end position="731"/>
    </location>
</feature>
<dbReference type="InterPro" id="IPR036770">
    <property type="entry name" value="Ankyrin_rpt-contain_sf"/>
</dbReference>
<evidence type="ECO:0000259" key="10">
    <source>
        <dbReference type="PROSITE" id="PS50003"/>
    </source>
</evidence>
<feature type="region of interest" description="Disordered" evidence="9">
    <location>
        <begin position="576"/>
        <end position="617"/>
    </location>
</feature>
<dbReference type="PROSITE" id="PS50003">
    <property type="entry name" value="PH_DOMAIN"/>
    <property type="match status" value="1"/>
</dbReference>
<dbReference type="EMBL" id="CAAE01014729">
    <property type="protein sequence ID" value="CAG03808.1"/>
    <property type="molecule type" value="Genomic_DNA"/>
</dbReference>
<dbReference type="PANTHER" id="PTHR23180">
    <property type="entry name" value="CENTAURIN/ARF"/>
    <property type="match status" value="1"/>
</dbReference>
<dbReference type="GO" id="GO:0010008">
    <property type="term" value="C:endosome membrane"/>
    <property type="evidence" value="ECO:0007669"/>
    <property type="project" value="UniProtKB-SubCell"/>
</dbReference>
<sequence>RLCFLSSRANIHEVETEVVEMEAKLDKLVKLCSGMMEAGKAYVGASRLFVGGIRDLSQHCQKDQVTSEFLEKCGESLQEISNYQTILLDQAQRSVKQQLHNFVREDVRKFKETKKHFDKVREDLEMAQVRNAQAPRNKPHEIEEAAGALSITRRCFRHLALDYVLQINVLQTKKKFEILDAMLSFMQAQHALFQQGYSLLDDIQPYMQNLAAQVRLRPSYASSPFGLSRLRLTFVLDLQLDQLVIDSAVEKREMERKHATVQQRLLLHQVPFLLLLRQDFSGEDWKAEFNLDAPGGVVMEGYLFKRASNAFKTWNRRWFSIQNSQLVYQKRLKARRADGGGGGPPPVLGQTLRGHRAEVLLRGPLSLQVRRRRSPLPSRRRQRATLASLCLLCRSCMLQAESEKQRQAWIQAVQASIASAYRESPDTSEERLDRAASPSTSSIDSASEARERGARGDAILQRIQALPGNQQCCDCGQADPRWASINLGVLLCIECSGIHRSLGVHCSKVRSLTLDSWEPELLKLMCELGNAVVNRIYECSSQDGGSRKPLPSSSRQEKEAWIRAKYVEKRFLKKLGSAHAGQRKPERRRSTKKCRRHSSSNSLAKTRRRYRQEVGSASPSTLSAEAAKFRRESLFCPDELDSLFSYFDTGSGPRSKLDSLPRFPPGWEWGLTLGVAPGLSSDSGLGGSTDGSTDFLLFGSVAEGECRPPRRGAPVLRPDARLRPSSEREVSEGSSGEAELEAEPDTSDTEEGRDLQPGALLHRASRNQNLAAMAEALAHGADVNSADHADGGKTPLIQAVVGGSLIACEFLLQNAADVNQRDGRGRSPLHHATYLGHTGQVCLFLKRGAAQGDADQDGQDPLSVAVQQANADIVTLCVSVSVGGPGRAAALTACLSVCLSARLRLARMNEEMKESEGQAAPCACSPTEQQLRKCFQEFICLAVAE</sequence>
<organism evidence="12">
    <name type="scientific">Tetraodon nigroviridis</name>
    <name type="common">Spotted green pufferfish</name>
    <name type="synonym">Chelonodon nigroviridis</name>
    <dbReference type="NCBI Taxonomy" id="99883"/>
    <lineage>
        <taxon>Eukaryota</taxon>
        <taxon>Metazoa</taxon>
        <taxon>Chordata</taxon>
        <taxon>Craniata</taxon>
        <taxon>Vertebrata</taxon>
        <taxon>Euteleostomi</taxon>
        <taxon>Actinopterygii</taxon>
        <taxon>Neopterygii</taxon>
        <taxon>Teleostei</taxon>
        <taxon>Neoteleostei</taxon>
        <taxon>Acanthomorphata</taxon>
        <taxon>Eupercaria</taxon>
        <taxon>Tetraodontiformes</taxon>
        <taxon>Tetradontoidea</taxon>
        <taxon>Tetraodontidae</taxon>
        <taxon>Tetraodon</taxon>
    </lineage>
</organism>
<dbReference type="GO" id="GO:0005096">
    <property type="term" value="F:GTPase activator activity"/>
    <property type="evidence" value="ECO:0007669"/>
    <property type="project" value="UniProtKB-KW"/>
</dbReference>
<keyword evidence="1 8" id="KW-0479">Metal-binding</keyword>
<dbReference type="Gene3D" id="1.25.40.20">
    <property type="entry name" value="Ankyrin repeat-containing domain"/>
    <property type="match status" value="1"/>
</dbReference>
<accession>Q4S6C4</accession>
<dbReference type="Pfam" id="PF00169">
    <property type="entry name" value="PH"/>
    <property type="match status" value="1"/>
</dbReference>
<dbReference type="SMART" id="SM00105">
    <property type="entry name" value="ArfGap"/>
    <property type="match status" value="1"/>
</dbReference>
<dbReference type="InterPro" id="IPR038508">
    <property type="entry name" value="ArfGAP_dom_sf"/>
</dbReference>
<feature type="compositionally biased region" description="Basic and acidic residues" evidence="9">
    <location>
        <begin position="423"/>
        <end position="434"/>
    </location>
</feature>
<feature type="region of interest" description="Disordered" evidence="9">
    <location>
        <begin position="421"/>
        <end position="450"/>
    </location>
</feature>
<evidence type="ECO:0000256" key="3">
    <source>
        <dbReference type="ARBA" id="ARBA00022771"/>
    </source>
</evidence>
<evidence type="ECO:0000256" key="2">
    <source>
        <dbReference type="ARBA" id="ARBA00022737"/>
    </source>
</evidence>
<dbReference type="PROSITE" id="PS50115">
    <property type="entry name" value="ARFGAP"/>
    <property type="match status" value="1"/>
</dbReference>
<dbReference type="KEGG" id="tng:GSTEN00023352G001"/>
<keyword evidence="3 7" id="KW-0863">Zinc-finger</keyword>
<dbReference type="Pfam" id="PF16746">
    <property type="entry name" value="BAR_3"/>
    <property type="match status" value="1"/>
</dbReference>
<dbReference type="InterPro" id="IPR011993">
    <property type="entry name" value="PH-like_dom_sf"/>
</dbReference>
<comment type="function">
    <text evidence="8">GTPase-activating protein for the ADP ribosylation factor family.</text>
</comment>
<evidence type="ECO:0000259" key="11">
    <source>
        <dbReference type="PROSITE" id="PS50115"/>
    </source>
</evidence>
<keyword evidence="5 6" id="KW-0040">ANK repeat</keyword>
<dbReference type="Pfam" id="PF12796">
    <property type="entry name" value="Ank_2"/>
    <property type="match status" value="1"/>
</dbReference>
<feature type="domain" description="PH" evidence="10">
    <location>
        <begin position="296"/>
        <end position="418"/>
    </location>
</feature>
<comment type="domain">
    <text evidence="8">PH domain binds phospholipids including phosphatidic acid, phosphatidylinositol 3-phosphate, phosphatidylinositol 3,5-bisphosphate (PIP2) and phosphatidylinositol 3,4,5-trisphosphate (PIP3). May mediate protein binding to PIP2 or PIP3 containing membranes.</text>
</comment>
<dbReference type="FunFam" id="1.10.220.150:FF:000007">
    <property type="entry name" value="Arf-GAP with coiled-coil, ANK repeat and PH domain-containing protein 2"/>
    <property type="match status" value="1"/>
</dbReference>
<evidence type="ECO:0000256" key="6">
    <source>
        <dbReference type="PROSITE-ProRule" id="PRU00023"/>
    </source>
</evidence>
<proteinExistence type="predicted"/>
<dbReference type="PANTHER" id="PTHR23180:SF407">
    <property type="entry name" value="ARF-GAP WITH COILED-COIL, ANK REPEAT AND PH DOMAIN-CONTAINING PROTEIN 3"/>
    <property type="match status" value="1"/>
</dbReference>
<dbReference type="InterPro" id="IPR001164">
    <property type="entry name" value="ArfGAP_dom"/>
</dbReference>
<dbReference type="InterPro" id="IPR045258">
    <property type="entry name" value="ACAP1/2/3-like"/>
</dbReference>
<dbReference type="Gene3D" id="2.30.29.30">
    <property type="entry name" value="Pleckstrin-homology domain (PH domain)/Phosphotyrosine-binding domain (PTB)"/>
    <property type="match status" value="1"/>
</dbReference>
<feature type="non-terminal residue" evidence="12">
    <location>
        <position position="945"/>
    </location>
</feature>
<dbReference type="OrthoDB" id="10070851at2759"/>
<dbReference type="PRINTS" id="PR00405">
    <property type="entry name" value="REVINTRACTNG"/>
</dbReference>
<dbReference type="Pfam" id="PF01412">
    <property type="entry name" value="ArfGap"/>
    <property type="match status" value="1"/>
</dbReference>
<dbReference type="PROSITE" id="PS50088">
    <property type="entry name" value="ANK_REPEAT"/>
    <property type="match status" value="2"/>
</dbReference>
<comment type="domain">
    <text evidence="8">The BAR domain mediates homodimerization, it can neither bind membrane nor impart curvature, but instead requires the neighboring PH domain to achieve these functions.</text>
</comment>
<dbReference type="InterPro" id="IPR027267">
    <property type="entry name" value="AH/BAR_dom_sf"/>
</dbReference>
<feature type="repeat" description="ANK" evidence="6">
    <location>
        <begin position="791"/>
        <end position="823"/>
    </location>
</feature>
<reference evidence="12" key="1">
    <citation type="journal article" date="2004" name="Nature">
        <title>Genome duplication in the teleost fish Tetraodon nigroviridis reveals the early vertebrate proto-karyotype.</title>
        <authorList>
            <person name="Jaillon O."/>
            <person name="Aury J.-M."/>
            <person name="Brunet F."/>
            <person name="Petit J.-L."/>
            <person name="Stange-Thomann N."/>
            <person name="Mauceli E."/>
            <person name="Bouneau L."/>
            <person name="Fischer C."/>
            <person name="Ozouf-Costaz C."/>
            <person name="Bernot A."/>
            <person name="Nicaud S."/>
            <person name="Jaffe D."/>
            <person name="Fisher S."/>
            <person name="Lutfalla G."/>
            <person name="Dossat C."/>
            <person name="Segurens B."/>
            <person name="Dasilva C."/>
            <person name="Salanoubat M."/>
            <person name="Levy M."/>
            <person name="Boudet N."/>
            <person name="Castellano S."/>
            <person name="Anthouard V."/>
            <person name="Jubin C."/>
            <person name="Castelli V."/>
            <person name="Katinka M."/>
            <person name="Vacherie B."/>
            <person name="Biemont C."/>
            <person name="Skalli Z."/>
            <person name="Cattolico L."/>
            <person name="Poulain J."/>
            <person name="De Berardinis V."/>
            <person name="Cruaud C."/>
            <person name="Duprat S."/>
            <person name="Brottier P."/>
            <person name="Coutanceau J.-P."/>
            <person name="Gouzy J."/>
            <person name="Parra G."/>
            <person name="Lardier G."/>
            <person name="Chapple C."/>
            <person name="McKernan K.J."/>
            <person name="McEwan P."/>
            <person name="Bosak S."/>
            <person name="Kellis M."/>
            <person name="Volff J.-N."/>
            <person name="Guigo R."/>
            <person name="Zody M.C."/>
            <person name="Mesirov J."/>
            <person name="Lindblad-Toh K."/>
            <person name="Birren B."/>
            <person name="Nusbaum C."/>
            <person name="Kahn D."/>
            <person name="Robinson-Rechavi M."/>
            <person name="Laudet V."/>
            <person name="Schachter V."/>
            <person name="Quetier F."/>
            <person name="Saurin W."/>
            <person name="Scarpelli C."/>
            <person name="Wincker P."/>
            <person name="Lander E.S."/>
            <person name="Weissenbach J."/>
            <person name="Roest Crollius H."/>
        </authorList>
    </citation>
    <scope>NUCLEOTIDE SEQUENCE [LARGE SCALE GENOMIC DNA]</scope>
</reference>
<comment type="caution">
    <text evidence="12">The sequence shown here is derived from an EMBL/GenBank/DDBJ whole genome shotgun (WGS) entry which is preliminary data.</text>
</comment>
<dbReference type="InterPro" id="IPR037278">
    <property type="entry name" value="ARFGAP/RecO"/>
</dbReference>
<dbReference type="SMART" id="SM00248">
    <property type="entry name" value="ANK"/>
    <property type="match status" value="4"/>
</dbReference>
<evidence type="ECO:0000256" key="8">
    <source>
        <dbReference type="RuleBase" id="RU369028"/>
    </source>
</evidence>
<evidence type="ECO:0000313" key="12">
    <source>
        <dbReference type="EMBL" id="CAG03808.1"/>
    </source>
</evidence>
<evidence type="ECO:0000256" key="1">
    <source>
        <dbReference type="ARBA" id="ARBA00022723"/>
    </source>
</evidence>
<keyword evidence="8" id="KW-0343">GTPase activation</keyword>
<dbReference type="SMART" id="SM00233">
    <property type="entry name" value="PH"/>
    <property type="match status" value="1"/>
</dbReference>
<evidence type="ECO:0000256" key="7">
    <source>
        <dbReference type="PROSITE-ProRule" id="PRU00288"/>
    </source>
</evidence>
<evidence type="ECO:0000256" key="5">
    <source>
        <dbReference type="ARBA" id="ARBA00023043"/>
    </source>
</evidence>
<dbReference type="SUPFAM" id="SSF48403">
    <property type="entry name" value="Ankyrin repeat"/>
    <property type="match status" value="1"/>
</dbReference>
<name>Q4S6C4_TETNG</name>
<feature type="non-terminal residue" evidence="12">
    <location>
        <position position="1"/>
    </location>
</feature>
<keyword evidence="8" id="KW-0967">Endosome</keyword>
<evidence type="ECO:0000256" key="9">
    <source>
        <dbReference type="SAM" id="MobiDB-lite"/>
    </source>
</evidence>